<gene>
    <name evidence="1" type="ORF">FW781_16780</name>
</gene>
<comment type="caution">
    <text evidence="1">The sequence shown here is derived from an EMBL/GenBank/DDBJ whole genome shotgun (WGS) entry which is preliminary data.</text>
</comment>
<organism evidence="1 2">
    <name type="scientific">Chryseobacterium panacisoli</name>
    <dbReference type="NCBI Taxonomy" id="1807141"/>
    <lineage>
        <taxon>Bacteria</taxon>
        <taxon>Pseudomonadati</taxon>
        <taxon>Bacteroidota</taxon>
        <taxon>Flavobacteriia</taxon>
        <taxon>Flavobacteriales</taxon>
        <taxon>Weeksellaceae</taxon>
        <taxon>Chryseobacterium group</taxon>
        <taxon>Chryseobacterium</taxon>
    </lineage>
</organism>
<dbReference type="OrthoDB" id="1236885at2"/>
<dbReference type="EMBL" id="VTRU01000004">
    <property type="protein sequence ID" value="TZF94272.1"/>
    <property type="molecule type" value="Genomic_DNA"/>
</dbReference>
<accession>A0A5D8ZJR1</accession>
<reference evidence="1 2" key="1">
    <citation type="submission" date="2019-08" db="EMBL/GenBank/DDBJ databases">
        <title>Draft genome sequence of Chryseobacterium sp. Gsoil 183.</title>
        <authorList>
            <person name="Im W.-T."/>
        </authorList>
    </citation>
    <scope>NUCLEOTIDE SEQUENCE [LARGE SCALE GENOMIC DNA]</scope>
    <source>
        <strain evidence="1 2">Gsoil 183</strain>
    </source>
</reference>
<name>A0A5D8ZJR1_9FLAO</name>
<evidence type="ECO:0000313" key="2">
    <source>
        <dbReference type="Proteomes" id="UP000323884"/>
    </source>
</evidence>
<sequence length="245" mass="28578">MIPFLKKLTPKDKKEVVALLKKYNNKKLSHNTISVWASLFCCKAGNEYKDKSGYVIIPAYFVDEFFENHLPENTSFLNNLFNSYHSVYHNGLIKILYEKVCFSDSFFSMKSNEILSGAVYQYNTEEEISLPDVWMKLDLSSLQEPYLFLFLELFNKYETLSGTAFEALLNKMVSDDFKKQRLEISIGKKVSFEWTKVKRFTERFLKLINLINNCNIAFRKLLIPILSAVEKSVFNVKKPPELCYG</sequence>
<proteinExistence type="predicted"/>
<dbReference type="Proteomes" id="UP000323884">
    <property type="component" value="Unassembled WGS sequence"/>
</dbReference>
<protein>
    <submittedName>
        <fullName evidence="1">Uncharacterized protein</fullName>
    </submittedName>
</protein>
<keyword evidence="2" id="KW-1185">Reference proteome</keyword>
<dbReference type="RefSeq" id="WP_149388475.1">
    <property type="nucleotide sequence ID" value="NZ_VTRU01000004.1"/>
</dbReference>
<evidence type="ECO:0000313" key="1">
    <source>
        <dbReference type="EMBL" id="TZF94272.1"/>
    </source>
</evidence>
<dbReference type="AlphaFoldDB" id="A0A5D8ZJR1"/>